<dbReference type="STRING" id="936435.F8PQR7"/>
<dbReference type="InParanoid" id="F8PQR7"/>
<protein>
    <submittedName>
        <fullName evidence="2">Uncharacterized protein</fullName>
    </submittedName>
</protein>
<name>F8PQR7_SERL3</name>
<reference evidence="3" key="1">
    <citation type="journal article" date="2011" name="Science">
        <title>The plant cell wall-decomposing machinery underlies the functional diversity of forest fungi.</title>
        <authorList>
            <person name="Eastwood D.C."/>
            <person name="Floudas D."/>
            <person name="Binder M."/>
            <person name="Majcherczyk A."/>
            <person name="Schneider P."/>
            <person name="Aerts A."/>
            <person name="Asiegbu F.O."/>
            <person name="Baker S.E."/>
            <person name="Barry K."/>
            <person name="Bendiksby M."/>
            <person name="Blumentritt M."/>
            <person name="Coutinho P.M."/>
            <person name="Cullen D."/>
            <person name="de Vries R.P."/>
            <person name="Gathman A."/>
            <person name="Goodell B."/>
            <person name="Henrissat B."/>
            <person name="Ihrmark K."/>
            <person name="Kauserud H."/>
            <person name="Kohler A."/>
            <person name="LaButti K."/>
            <person name="Lapidus A."/>
            <person name="Lavin J.L."/>
            <person name="Lee Y.-H."/>
            <person name="Lindquist E."/>
            <person name="Lilly W."/>
            <person name="Lucas S."/>
            <person name="Morin E."/>
            <person name="Murat C."/>
            <person name="Oguiza J.A."/>
            <person name="Park J."/>
            <person name="Pisabarro A.G."/>
            <person name="Riley R."/>
            <person name="Rosling A."/>
            <person name="Salamov A."/>
            <person name="Schmidt O."/>
            <person name="Schmutz J."/>
            <person name="Skrede I."/>
            <person name="Stenlid J."/>
            <person name="Wiebenga A."/>
            <person name="Xie X."/>
            <person name="Kuees U."/>
            <person name="Hibbett D.S."/>
            <person name="Hoffmeister D."/>
            <person name="Hoegberg N."/>
            <person name="Martin F."/>
            <person name="Grigoriev I.V."/>
            <person name="Watkinson S.C."/>
        </authorList>
    </citation>
    <scope>NUCLEOTIDE SEQUENCE [LARGE SCALE GENOMIC DNA]</scope>
    <source>
        <strain evidence="3">strain S7.3</strain>
    </source>
</reference>
<dbReference type="Proteomes" id="UP000008063">
    <property type="component" value="Unassembled WGS sequence"/>
</dbReference>
<dbReference type="EMBL" id="GL945477">
    <property type="protein sequence ID" value="EGO01627.1"/>
    <property type="molecule type" value="Genomic_DNA"/>
</dbReference>
<accession>F8PQR7</accession>
<sequence>MFTAQNTPQLSRPTLEHAVEDIQAHLATISGQLDQVAQAAPAQVWISPGPSTPTVPPSPLGRNGSSDNDADGLERDLDDMGMWSLVLSPLSRTVTSLKQLTFLVRGKNGSSTLIVVRRLCLDISFMLAMLAAARMFLGRIHGRRTEICAALTLLWHAIAGSSTKGRVLTHHRV</sequence>
<evidence type="ECO:0000313" key="3">
    <source>
        <dbReference type="Proteomes" id="UP000008063"/>
    </source>
</evidence>
<evidence type="ECO:0000313" key="2">
    <source>
        <dbReference type="EMBL" id="EGO01627.1"/>
    </source>
</evidence>
<keyword evidence="3" id="KW-1185">Reference proteome</keyword>
<gene>
    <name evidence="2" type="ORF">SERLA73DRAFT_120301</name>
</gene>
<proteinExistence type="predicted"/>
<evidence type="ECO:0000256" key="1">
    <source>
        <dbReference type="SAM" id="MobiDB-lite"/>
    </source>
</evidence>
<dbReference type="AlphaFoldDB" id="F8PQR7"/>
<dbReference type="HOGENOM" id="CLU_1548549_0_0_1"/>
<feature type="region of interest" description="Disordered" evidence="1">
    <location>
        <begin position="45"/>
        <end position="73"/>
    </location>
</feature>
<feature type="compositionally biased region" description="Pro residues" evidence="1">
    <location>
        <begin position="50"/>
        <end position="59"/>
    </location>
</feature>
<organism evidence="3">
    <name type="scientific">Serpula lacrymans var. lacrymans (strain S7.3)</name>
    <name type="common">Dry rot fungus</name>
    <dbReference type="NCBI Taxonomy" id="936435"/>
    <lineage>
        <taxon>Eukaryota</taxon>
        <taxon>Fungi</taxon>
        <taxon>Dikarya</taxon>
        <taxon>Basidiomycota</taxon>
        <taxon>Agaricomycotina</taxon>
        <taxon>Agaricomycetes</taxon>
        <taxon>Agaricomycetidae</taxon>
        <taxon>Boletales</taxon>
        <taxon>Coniophorineae</taxon>
        <taxon>Serpulaceae</taxon>
        <taxon>Serpula</taxon>
    </lineage>
</organism>